<protein>
    <recommendedName>
        <fullName evidence="2">NXPE C-terminal domain-containing protein</fullName>
    </recommendedName>
</protein>
<dbReference type="InterPro" id="IPR057106">
    <property type="entry name" value="NXPE4_C"/>
</dbReference>
<name>A0AAV7SXM8_PLEWA</name>
<sequence length="532" mass="60330">MALTVLRKLYLAAALVTAGLIVAEVSSIWQWTLNNFQNSIPNTLVSTTDEHSQPSSETEEDKLLKALIEWPEPLEPLTFSSSTSPQNSDFRILHRKPSYSVGETLEVSVTARDHQRKPKTYGGDFFQAKLHSPLLKAGVTGSVRDHRNGTYTVSFQLLWPGKVEISIRLIHSSEAIHILKRLRDSRPDKIFFLGHFEKNGTMETTECNTDILSKPVCDFRDPRTGEKWVCERPKQLPCSALVYQSTGGIRNVTTLQDDAFFHKNVTKQLIPGPISALQVLQREHTLDEKKLPACTPGLEITHPSGYYYNDTWASLSCSNKKYRTQQEASSCLRGKNVYMFGDSTLRQWWDYLVDFIPSLQKIDLHVEYHAGPLLATDARNGLLVQWRSHGEPLRMAKIMAADLHYMANDIAGLGGGPDMVIAINLWAHFTSFPVEVYIRRLRNIRRAVTDLLERSPKTTVVLKTANTGHNYGSNWLSLQLDLIMQKMFSGLRVGIVDAWEMTSCHYLEESLHPQRRIVQNEIDMFLSFICPS</sequence>
<dbReference type="Pfam" id="PF06312">
    <property type="entry name" value="Neurexophilin"/>
    <property type="match status" value="1"/>
</dbReference>
<comment type="similarity">
    <text evidence="1">Belongs to the NXPE family.</text>
</comment>
<dbReference type="PANTHER" id="PTHR16165">
    <property type="entry name" value="NXPE FAMILY MEMBER"/>
    <property type="match status" value="1"/>
</dbReference>
<evidence type="ECO:0000256" key="1">
    <source>
        <dbReference type="ARBA" id="ARBA00005431"/>
    </source>
</evidence>
<dbReference type="Gene3D" id="2.60.40.10">
    <property type="entry name" value="Immunoglobulins"/>
    <property type="match status" value="1"/>
</dbReference>
<evidence type="ECO:0000313" key="4">
    <source>
        <dbReference type="Proteomes" id="UP001066276"/>
    </source>
</evidence>
<dbReference type="SUPFAM" id="SSF81296">
    <property type="entry name" value="E set domains"/>
    <property type="match status" value="1"/>
</dbReference>
<feature type="domain" description="NXPE C-terminal" evidence="2">
    <location>
        <begin position="312"/>
        <end position="530"/>
    </location>
</feature>
<accession>A0AAV7SXM8</accession>
<dbReference type="PANTHER" id="PTHR16165:SF23">
    <property type="entry name" value="NEUREXOPHILIN AND PC-ESTERASE DOMAIN FAMILY, MEMBER 5"/>
    <property type="match status" value="1"/>
</dbReference>
<reference evidence="3" key="1">
    <citation type="journal article" date="2022" name="bioRxiv">
        <title>Sequencing and chromosome-scale assembly of the giantPleurodeles waltlgenome.</title>
        <authorList>
            <person name="Brown T."/>
            <person name="Elewa A."/>
            <person name="Iarovenko S."/>
            <person name="Subramanian E."/>
            <person name="Araus A.J."/>
            <person name="Petzold A."/>
            <person name="Susuki M."/>
            <person name="Suzuki K.-i.T."/>
            <person name="Hayashi T."/>
            <person name="Toyoda A."/>
            <person name="Oliveira C."/>
            <person name="Osipova E."/>
            <person name="Leigh N.D."/>
            <person name="Simon A."/>
            <person name="Yun M.H."/>
        </authorList>
    </citation>
    <scope>NUCLEOTIDE SEQUENCE</scope>
    <source>
        <strain evidence="3">20211129_DDA</strain>
        <tissue evidence="3">Liver</tissue>
    </source>
</reference>
<dbReference type="Proteomes" id="UP001066276">
    <property type="component" value="Chromosome 4_1"/>
</dbReference>
<evidence type="ECO:0000259" key="2">
    <source>
        <dbReference type="Pfam" id="PF24536"/>
    </source>
</evidence>
<evidence type="ECO:0000313" key="3">
    <source>
        <dbReference type="EMBL" id="KAJ1168654.1"/>
    </source>
</evidence>
<proteinExistence type="inferred from homology"/>
<dbReference type="InterPro" id="IPR026845">
    <property type="entry name" value="NXPH/NXPE"/>
</dbReference>
<gene>
    <name evidence="3" type="ORF">NDU88_000572</name>
</gene>
<dbReference type="InterPro" id="IPR013783">
    <property type="entry name" value="Ig-like_fold"/>
</dbReference>
<dbReference type="InterPro" id="IPR014756">
    <property type="entry name" value="Ig_E-set"/>
</dbReference>
<comment type="caution">
    <text evidence="3">The sequence shown here is derived from an EMBL/GenBank/DDBJ whole genome shotgun (WGS) entry which is preliminary data.</text>
</comment>
<keyword evidence="4" id="KW-1185">Reference proteome</keyword>
<dbReference type="EMBL" id="JANPWB010000007">
    <property type="protein sequence ID" value="KAJ1168654.1"/>
    <property type="molecule type" value="Genomic_DNA"/>
</dbReference>
<dbReference type="Pfam" id="PF24536">
    <property type="entry name" value="NXPE4_C"/>
    <property type="match status" value="1"/>
</dbReference>
<dbReference type="AlphaFoldDB" id="A0AAV7SXM8"/>
<organism evidence="3 4">
    <name type="scientific">Pleurodeles waltl</name>
    <name type="common">Iberian ribbed newt</name>
    <dbReference type="NCBI Taxonomy" id="8319"/>
    <lineage>
        <taxon>Eukaryota</taxon>
        <taxon>Metazoa</taxon>
        <taxon>Chordata</taxon>
        <taxon>Craniata</taxon>
        <taxon>Vertebrata</taxon>
        <taxon>Euteleostomi</taxon>
        <taxon>Amphibia</taxon>
        <taxon>Batrachia</taxon>
        <taxon>Caudata</taxon>
        <taxon>Salamandroidea</taxon>
        <taxon>Salamandridae</taxon>
        <taxon>Pleurodelinae</taxon>
        <taxon>Pleurodeles</taxon>
    </lineage>
</organism>